<feature type="transmembrane region" description="Helical" evidence="9">
    <location>
        <begin position="51"/>
        <end position="73"/>
    </location>
</feature>
<keyword evidence="5" id="KW-0547">Nucleotide-binding</keyword>
<feature type="transmembrane region" description="Helical" evidence="9">
    <location>
        <begin position="138"/>
        <end position="157"/>
    </location>
</feature>
<feature type="transmembrane region" description="Helical" evidence="9">
    <location>
        <begin position="163"/>
        <end position="181"/>
    </location>
</feature>
<dbReference type="GO" id="GO:0005524">
    <property type="term" value="F:ATP binding"/>
    <property type="evidence" value="ECO:0007669"/>
    <property type="project" value="UniProtKB-KW"/>
</dbReference>
<dbReference type="SUPFAM" id="SSF90123">
    <property type="entry name" value="ABC transporter transmembrane region"/>
    <property type="match status" value="1"/>
</dbReference>
<evidence type="ECO:0000256" key="4">
    <source>
        <dbReference type="ARBA" id="ARBA00022692"/>
    </source>
</evidence>
<dbReference type="RefSeq" id="WP_220204899.1">
    <property type="nucleotide sequence ID" value="NZ_BNJK01000001.1"/>
</dbReference>
<evidence type="ECO:0000259" key="11">
    <source>
        <dbReference type="PROSITE" id="PS50929"/>
    </source>
</evidence>
<dbReference type="InterPro" id="IPR011527">
    <property type="entry name" value="ABC1_TM_dom"/>
</dbReference>
<evidence type="ECO:0000259" key="10">
    <source>
        <dbReference type="PROSITE" id="PS50893"/>
    </source>
</evidence>
<keyword evidence="13" id="KW-1185">Reference proteome</keyword>
<evidence type="ECO:0000256" key="8">
    <source>
        <dbReference type="ARBA" id="ARBA00023136"/>
    </source>
</evidence>
<feature type="domain" description="ABC transporter" evidence="10">
    <location>
        <begin position="338"/>
        <end position="572"/>
    </location>
</feature>
<dbReference type="Pfam" id="PF00664">
    <property type="entry name" value="ABC_membrane"/>
    <property type="match status" value="1"/>
</dbReference>
<evidence type="ECO:0000256" key="1">
    <source>
        <dbReference type="ARBA" id="ARBA00004651"/>
    </source>
</evidence>
<dbReference type="InterPro" id="IPR003593">
    <property type="entry name" value="AAA+_ATPase"/>
</dbReference>
<dbReference type="PROSITE" id="PS00211">
    <property type="entry name" value="ABC_TRANSPORTER_1"/>
    <property type="match status" value="1"/>
</dbReference>
<dbReference type="InterPro" id="IPR039421">
    <property type="entry name" value="Type_1_exporter"/>
</dbReference>
<dbReference type="PANTHER" id="PTHR43394">
    <property type="entry name" value="ATP-DEPENDENT PERMEASE MDL1, MITOCHONDRIAL"/>
    <property type="match status" value="1"/>
</dbReference>
<feature type="domain" description="ABC transmembrane type-1" evidence="11">
    <location>
        <begin position="24"/>
        <end position="306"/>
    </location>
</feature>
<dbReference type="AlphaFoldDB" id="A0A8J3IPR6"/>
<dbReference type="PROSITE" id="PS50929">
    <property type="entry name" value="ABC_TM1F"/>
    <property type="match status" value="1"/>
</dbReference>
<feature type="transmembrane region" description="Helical" evidence="9">
    <location>
        <begin position="245"/>
        <end position="270"/>
    </location>
</feature>
<dbReference type="EMBL" id="BNJK01000001">
    <property type="protein sequence ID" value="GHO94141.1"/>
    <property type="molecule type" value="Genomic_DNA"/>
</dbReference>
<evidence type="ECO:0000256" key="9">
    <source>
        <dbReference type="SAM" id="Phobius"/>
    </source>
</evidence>
<evidence type="ECO:0000256" key="7">
    <source>
        <dbReference type="ARBA" id="ARBA00022989"/>
    </source>
</evidence>
<dbReference type="FunFam" id="3.40.50.300:FF:000299">
    <property type="entry name" value="ABC transporter ATP-binding protein/permease"/>
    <property type="match status" value="1"/>
</dbReference>
<accession>A0A8J3IPR6</accession>
<reference evidence="12" key="1">
    <citation type="submission" date="2020-10" db="EMBL/GenBank/DDBJ databases">
        <title>Taxonomic study of unclassified bacteria belonging to the class Ktedonobacteria.</title>
        <authorList>
            <person name="Yabe S."/>
            <person name="Wang C.M."/>
            <person name="Zheng Y."/>
            <person name="Sakai Y."/>
            <person name="Cavaletti L."/>
            <person name="Monciardini P."/>
            <person name="Donadio S."/>
        </authorList>
    </citation>
    <scope>NUCLEOTIDE SEQUENCE</scope>
    <source>
        <strain evidence="12">ID150040</strain>
    </source>
</reference>
<evidence type="ECO:0000256" key="3">
    <source>
        <dbReference type="ARBA" id="ARBA00022475"/>
    </source>
</evidence>
<dbReference type="Pfam" id="PF00005">
    <property type="entry name" value="ABC_tran"/>
    <property type="match status" value="1"/>
</dbReference>
<protein>
    <submittedName>
        <fullName evidence="12">Helicase</fullName>
    </submittedName>
</protein>
<keyword evidence="12" id="KW-0378">Hydrolase</keyword>
<keyword evidence="2" id="KW-0813">Transport</keyword>
<keyword evidence="6" id="KW-0067">ATP-binding</keyword>
<keyword evidence="8 9" id="KW-0472">Membrane</keyword>
<evidence type="ECO:0000256" key="6">
    <source>
        <dbReference type="ARBA" id="ARBA00022840"/>
    </source>
</evidence>
<keyword evidence="7 9" id="KW-1133">Transmembrane helix</keyword>
<comment type="caution">
    <text evidence="12">The sequence shown here is derived from an EMBL/GenBank/DDBJ whole genome shotgun (WGS) entry which is preliminary data.</text>
</comment>
<comment type="subcellular location">
    <subcellularLocation>
        <location evidence="1">Cell membrane</location>
        <topology evidence="1">Multi-pass membrane protein</topology>
    </subcellularLocation>
</comment>
<gene>
    <name evidence="12" type="ORF">KSF_041890</name>
</gene>
<evidence type="ECO:0000313" key="13">
    <source>
        <dbReference type="Proteomes" id="UP000597444"/>
    </source>
</evidence>
<dbReference type="GO" id="GO:0016887">
    <property type="term" value="F:ATP hydrolysis activity"/>
    <property type="evidence" value="ECO:0007669"/>
    <property type="project" value="InterPro"/>
</dbReference>
<evidence type="ECO:0000313" key="12">
    <source>
        <dbReference type="EMBL" id="GHO94141.1"/>
    </source>
</evidence>
<dbReference type="InterPro" id="IPR027417">
    <property type="entry name" value="P-loop_NTPase"/>
</dbReference>
<organism evidence="12 13">
    <name type="scientific">Reticulibacter mediterranei</name>
    <dbReference type="NCBI Taxonomy" id="2778369"/>
    <lineage>
        <taxon>Bacteria</taxon>
        <taxon>Bacillati</taxon>
        <taxon>Chloroflexota</taxon>
        <taxon>Ktedonobacteria</taxon>
        <taxon>Ktedonobacterales</taxon>
        <taxon>Reticulibacteraceae</taxon>
        <taxon>Reticulibacter</taxon>
    </lineage>
</organism>
<dbReference type="SUPFAM" id="SSF52540">
    <property type="entry name" value="P-loop containing nucleoside triphosphate hydrolases"/>
    <property type="match status" value="1"/>
</dbReference>
<dbReference type="InterPro" id="IPR036640">
    <property type="entry name" value="ABC1_TM_sf"/>
</dbReference>
<sequence>MDLQLRQYRDLLLKYLKPQWSLALFLLLLLLINMGLALLNPQMIRIFIDTISSGGAISTLISTALLFLVVAVLKQCVAVCEGYMAENLSQLATNHMRSELMLHCLQLDPAFHTSHTPGELIERIDGDVSTLGNFFSRFLVALFGNLLLILGVLILLYRIDWRVGLIVTTFCFICLIVLYRLRNLSANAWERERQASADLFGFIEERLAGTEDIRSSGGTLYMLRGLAEKTRQRVRMTQRAAIRSSVSWIIPPIFFAAGSAVALAMGVYLFREGSATLGTVYLIFGYTNLINDPLQEIVRQMRDLQQASGSIKRVLDLFKVHSTIQDGKQNLPDGPLSIVFDDVSFAYAQDVPVLKHISFSQPAGTVMGLLGRTGSGKSTITKLLTRLYDPQQGAIRVGSNDLCTLQLASLRSSIGMVTQDVQILHATVRDNLTLFDTNIPDGKIVQALEELGLAQWYESLPEGLDTVLAPGGSGLSAGEAQLISFARVFLKDPRIVILDEASSRLDPATERRLEHAVDRLMESRTGIIIAHRLATVLHADTILILEDGSRCEYGKREELARNPDSRFAHLLRTGLEEVMI</sequence>
<dbReference type="InterPro" id="IPR003439">
    <property type="entry name" value="ABC_transporter-like_ATP-bd"/>
</dbReference>
<dbReference type="GO" id="GO:0015421">
    <property type="term" value="F:ABC-type oligopeptide transporter activity"/>
    <property type="evidence" value="ECO:0007669"/>
    <property type="project" value="TreeGrafter"/>
</dbReference>
<dbReference type="Proteomes" id="UP000597444">
    <property type="component" value="Unassembled WGS sequence"/>
</dbReference>
<keyword evidence="4 9" id="KW-0812">Transmembrane</keyword>
<keyword evidence="3" id="KW-1003">Cell membrane</keyword>
<feature type="transmembrane region" description="Helical" evidence="9">
    <location>
        <begin position="20"/>
        <end position="39"/>
    </location>
</feature>
<dbReference type="SMART" id="SM00382">
    <property type="entry name" value="AAA"/>
    <property type="match status" value="1"/>
</dbReference>
<dbReference type="GO" id="GO:0004386">
    <property type="term" value="F:helicase activity"/>
    <property type="evidence" value="ECO:0007669"/>
    <property type="project" value="UniProtKB-KW"/>
</dbReference>
<dbReference type="GO" id="GO:0005886">
    <property type="term" value="C:plasma membrane"/>
    <property type="evidence" value="ECO:0007669"/>
    <property type="project" value="UniProtKB-SubCell"/>
</dbReference>
<dbReference type="Gene3D" id="1.20.1560.10">
    <property type="entry name" value="ABC transporter type 1, transmembrane domain"/>
    <property type="match status" value="1"/>
</dbReference>
<keyword evidence="12" id="KW-0347">Helicase</keyword>
<dbReference type="InterPro" id="IPR017871">
    <property type="entry name" value="ABC_transporter-like_CS"/>
</dbReference>
<dbReference type="Gene3D" id="3.40.50.300">
    <property type="entry name" value="P-loop containing nucleotide triphosphate hydrolases"/>
    <property type="match status" value="1"/>
</dbReference>
<name>A0A8J3IPR6_9CHLR</name>
<evidence type="ECO:0000256" key="2">
    <source>
        <dbReference type="ARBA" id="ARBA00022448"/>
    </source>
</evidence>
<evidence type="ECO:0000256" key="5">
    <source>
        <dbReference type="ARBA" id="ARBA00022741"/>
    </source>
</evidence>
<proteinExistence type="predicted"/>
<dbReference type="CDD" id="cd07346">
    <property type="entry name" value="ABC_6TM_exporters"/>
    <property type="match status" value="1"/>
</dbReference>
<dbReference type="PANTHER" id="PTHR43394:SF1">
    <property type="entry name" value="ATP-BINDING CASSETTE SUB-FAMILY B MEMBER 10, MITOCHONDRIAL"/>
    <property type="match status" value="1"/>
</dbReference>
<dbReference type="PROSITE" id="PS50893">
    <property type="entry name" value="ABC_TRANSPORTER_2"/>
    <property type="match status" value="1"/>
</dbReference>